<dbReference type="Proteomes" id="UP001262582">
    <property type="component" value="Unassembled WGS sequence"/>
</dbReference>
<dbReference type="EMBL" id="JAVRHK010000006">
    <property type="protein sequence ID" value="MDT0677017.1"/>
    <property type="molecule type" value="Genomic_DNA"/>
</dbReference>
<gene>
    <name evidence="3" type="ORF">RM539_10530</name>
</gene>
<keyword evidence="2" id="KW-0472">Membrane</keyword>
<keyword evidence="4" id="KW-1185">Reference proteome</keyword>
<feature type="transmembrane region" description="Helical" evidence="2">
    <location>
        <begin position="7"/>
        <end position="25"/>
    </location>
</feature>
<sequence length="205" mass="22559">MDIIIKRAIVGGVVSTIVMGTGTFILGEMSGYKAMELLSSSLSGINMLCNTVILGSSTILALMLTLLSISRSADSSLTKKHYRDVLRLAKYDTILIITAVVTFLMLNLPIIQSQEVPENWYVSIYYVSLGMAAILGGGLIAIVTMLYGTIANIILIVGLGVKDHPLVNSKDSDKARKEDEEKRNEQKRNDDQAEQQHKERQKEKV</sequence>
<keyword evidence="2" id="KW-1133">Transmembrane helix</keyword>
<evidence type="ECO:0000313" key="4">
    <source>
        <dbReference type="Proteomes" id="UP001262582"/>
    </source>
</evidence>
<feature type="transmembrane region" description="Helical" evidence="2">
    <location>
        <begin position="123"/>
        <end position="147"/>
    </location>
</feature>
<evidence type="ECO:0000256" key="1">
    <source>
        <dbReference type="SAM" id="MobiDB-lite"/>
    </source>
</evidence>
<accession>A0ABU3D658</accession>
<proteinExistence type="predicted"/>
<feature type="region of interest" description="Disordered" evidence="1">
    <location>
        <begin position="167"/>
        <end position="205"/>
    </location>
</feature>
<dbReference type="RefSeq" id="WP_311503361.1">
    <property type="nucleotide sequence ID" value="NZ_JAVRHK010000006.1"/>
</dbReference>
<protein>
    <submittedName>
        <fullName evidence="3">Uncharacterized protein</fullName>
    </submittedName>
</protein>
<keyword evidence="2" id="KW-0812">Transmembrane</keyword>
<feature type="transmembrane region" description="Helical" evidence="2">
    <location>
        <begin position="88"/>
        <end position="111"/>
    </location>
</feature>
<feature type="transmembrane region" description="Helical" evidence="2">
    <location>
        <begin position="45"/>
        <end position="67"/>
    </location>
</feature>
<organism evidence="3 4">
    <name type="scientific">Autumnicola musiva</name>
    <dbReference type="NCBI Taxonomy" id="3075589"/>
    <lineage>
        <taxon>Bacteria</taxon>
        <taxon>Pseudomonadati</taxon>
        <taxon>Bacteroidota</taxon>
        <taxon>Flavobacteriia</taxon>
        <taxon>Flavobacteriales</taxon>
        <taxon>Flavobacteriaceae</taxon>
        <taxon>Autumnicola</taxon>
    </lineage>
</organism>
<reference evidence="3 4" key="1">
    <citation type="submission" date="2023-09" db="EMBL/GenBank/DDBJ databases">
        <authorList>
            <person name="Rey-Velasco X."/>
        </authorList>
    </citation>
    <scope>NUCLEOTIDE SEQUENCE [LARGE SCALE GENOMIC DNA]</scope>
    <source>
        <strain evidence="3 4">F117</strain>
    </source>
</reference>
<evidence type="ECO:0000256" key="2">
    <source>
        <dbReference type="SAM" id="Phobius"/>
    </source>
</evidence>
<name>A0ABU3D658_9FLAO</name>
<comment type="caution">
    <text evidence="3">The sequence shown here is derived from an EMBL/GenBank/DDBJ whole genome shotgun (WGS) entry which is preliminary data.</text>
</comment>
<evidence type="ECO:0000313" key="3">
    <source>
        <dbReference type="EMBL" id="MDT0677017.1"/>
    </source>
</evidence>